<feature type="compositionally biased region" description="Basic and acidic residues" evidence="1">
    <location>
        <begin position="127"/>
        <end position="136"/>
    </location>
</feature>
<evidence type="ECO:0000313" key="2">
    <source>
        <dbReference type="EMBL" id="OAI11405.1"/>
    </source>
</evidence>
<evidence type="ECO:0000313" key="3">
    <source>
        <dbReference type="Proteomes" id="UP000077857"/>
    </source>
</evidence>
<proteinExistence type="predicted"/>
<protein>
    <recommendedName>
        <fullName evidence="4">Lipoprotein</fullName>
    </recommendedName>
</protein>
<dbReference type="PROSITE" id="PS51257">
    <property type="entry name" value="PROKAR_LIPOPROTEIN"/>
    <property type="match status" value="1"/>
</dbReference>
<gene>
    <name evidence="2" type="ORF">A1507_20660</name>
</gene>
<comment type="caution">
    <text evidence="2">The sequence shown here is derived from an EMBL/GenBank/DDBJ whole genome shotgun (WGS) entry which is preliminary data.</text>
</comment>
<organism evidence="2 3">
    <name type="scientific">Methylomonas koyamae</name>
    <dbReference type="NCBI Taxonomy" id="702114"/>
    <lineage>
        <taxon>Bacteria</taxon>
        <taxon>Pseudomonadati</taxon>
        <taxon>Pseudomonadota</taxon>
        <taxon>Gammaproteobacteria</taxon>
        <taxon>Methylococcales</taxon>
        <taxon>Methylococcaceae</taxon>
        <taxon>Methylomonas</taxon>
    </lineage>
</organism>
<evidence type="ECO:0008006" key="4">
    <source>
        <dbReference type="Google" id="ProtNLM"/>
    </source>
</evidence>
<evidence type="ECO:0000256" key="1">
    <source>
        <dbReference type="SAM" id="MobiDB-lite"/>
    </source>
</evidence>
<feature type="region of interest" description="Disordered" evidence="1">
    <location>
        <begin position="72"/>
        <end position="153"/>
    </location>
</feature>
<sequence>MKTLRVAVISILAIAVSGCATGYYQRGYSSYGYGSGYSTPGYYQSYGSSYYTPSTTITYGRYYLPQGRVHDHRDHHDWRRPDFDRHDNRRGDWARRSPDHDRHDQQPDRSSWRGNSLMARPEAAEAGGRREWRERGNGNGDSRPGGWRGRRDR</sequence>
<reference evidence="2 3" key="1">
    <citation type="submission" date="2016-03" db="EMBL/GenBank/DDBJ databases">
        <authorList>
            <person name="Ploux O."/>
        </authorList>
    </citation>
    <scope>NUCLEOTIDE SEQUENCE [LARGE SCALE GENOMIC DNA]</scope>
    <source>
        <strain evidence="2 3">R-45378</strain>
    </source>
</reference>
<dbReference type="EMBL" id="LUUJ01000122">
    <property type="protein sequence ID" value="OAI11405.1"/>
    <property type="molecule type" value="Genomic_DNA"/>
</dbReference>
<accession>A0A177N0L8</accession>
<dbReference type="RefSeq" id="WP_064042353.1">
    <property type="nucleotide sequence ID" value="NZ_LUUJ01000122.1"/>
</dbReference>
<dbReference type="AlphaFoldDB" id="A0A177N0L8"/>
<dbReference type="Proteomes" id="UP000077857">
    <property type="component" value="Unassembled WGS sequence"/>
</dbReference>
<feature type="compositionally biased region" description="Basic and acidic residues" evidence="1">
    <location>
        <begin position="72"/>
        <end position="111"/>
    </location>
</feature>
<name>A0A177N0L8_9GAMM</name>